<comment type="caution">
    <text evidence="6">The sequence shown here is derived from an EMBL/GenBank/DDBJ whole genome shotgun (WGS) entry which is preliminary data.</text>
</comment>
<dbReference type="Pfam" id="PF00939">
    <property type="entry name" value="Na_sulph_symp"/>
    <property type="match status" value="1"/>
</dbReference>
<evidence type="ECO:0000313" key="7">
    <source>
        <dbReference type="Proteomes" id="UP000601736"/>
    </source>
</evidence>
<organism evidence="6 7">
    <name type="scientific">Nitrosomonas nitrosa</name>
    <dbReference type="NCBI Taxonomy" id="52442"/>
    <lineage>
        <taxon>Bacteria</taxon>
        <taxon>Pseudomonadati</taxon>
        <taxon>Pseudomonadota</taxon>
        <taxon>Betaproteobacteria</taxon>
        <taxon>Nitrosomonadales</taxon>
        <taxon>Nitrosomonadaceae</taxon>
        <taxon>Nitrosomonas</taxon>
    </lineage>
</organism>
<proteinExistence type="predicted"/>
<evidence type="ECO:0000256" key="4">
    <source>
        <dbReference type="ARBA" id="ARBA00022989"/>
    </source>
</evidence>
<dbReference type="NCBIfam" id="TIGR00785">
    <property type="entry name" value="dass"/>
    <property type="match status" value="1"/>
</dbReference>
<evidence type="ECO:0000256" key="1">
    <source>
        <dbReference type="ARBA" id="ARBA00004141"/>
    </source>
</evidence>
<dbReference type="InterPro" id="IPR001898">
    <property type="entry name" value="SLC13A/DASS"/>
</dbReference>
<dbReference type="PANTHER" id="PTHR10283:SF82">
    <property type="entry name" value="SOLUTE CARRIER FAMILY 13 MEMBER 2"/>
    <property type="match status" value="1"/>
</dbReference>
<sequence>MKKYTGNPFSTIPKRIGFTVGLGCLMMTVILPAPTDMTVFAWHTAGIAMLLAAWWATEVLPIPITSLLPILLFPAFGILTTGESTAPYAAPIIFLLFGGFIIATGLTKWNLHRRLALKILSRIGTSPQAIIAGFMGATALLSMWISNTASAIMMMPIALSLASDITKTKEHEKFLLCLILGIAYAASIGGLGTIIGTPPNLLVVGYMKQTYGIEISFLEWMLLGIPVVLIMITLTWWMLTKWAYPFDEKNIHLSQRIITDELDKMGKFTQPEKRLTIVFLLVAIAWIFRIPVQQHFGIFLWLDDAMIAIGGAVMLFLIPSGHAQQKTSALLDWESANKIPWGVLLLFGAGLSLAAAIEKTGLAGWLSNSLAALANLELFLIMLGLVTLVIFLTELTSNTATTATLLPILGALAMTHGIEPMLLIAPAALAASCAFMLPIATAPNAVVYATGHVAIAQMAHAGFKLNLIGIAVLTGISYLIVPRLFG</sequence>
<evidence type="ECO:0000256" key="3">
    <source>
        <dbReference type="ARBA" id="ARBA00022692"/>
    </source>
</evidence>
<dbReference type="AlphaFoldDB" id="A0A8E0V8W9"/>
<keyword evidence="3" id="KW-0812">Transmembrane</keyword>
<name>A0A8E0V8W9_9PROT</name>
<protein>
    <submittedName>
        <fullName evidence="6">Sodium-dependent dicarboxylate transporter SdcS</fullName>
    </submittedName>
</protein>
<dbReference type="PROSITE" id="PS01271">
    <property type="entry name" value="NA_SULFATE"/>
    <property type="match status" value="1"/>
</dbReference>
<dbReference type="CDD" id="cd01115">
    <property type="entry name" value="SLC13_permease"/>
    <property type="match status" value="1"/>
</dbReference>
<keyword evidence="5" id="KW-0472">Membrane</keyword>
<dbReference type="PANTHER" id="PTHR10283">
    <property type="entry name" value="SOLUTE CARRIER FAMILY 13 MEMBER"/>
    <property type="match status" value="1"/>
</dbReference>
<dbReference type="EMBL" id="CAJNAP010000011">
    <property type="protein sequence ID" value="CAE6500447.1"/>
    <property type="molecule type" value="Genomic_DNA"/>
</dbReference>
<dbReference type="RefSeq" id="WP_204799611.1">
    <property type="nucleotide sequence ID" value="NZ_CAJNAP010000011.1"/>
</dbReference>
<reference evidence="6" key="1">
    <citation type="submission" date="2021-02" db="EMBL/GenBank/DDBJ databases">
        <authorList>
            <person name="Han P."/>
        </authorList>
    </citation>
    <scope>NUCLEOTIDE SEQUENCE</scope>
    <source>
        <strain evidence="6">Nitrosomonas nitrosa 18-3D</strain>
    </source>
</reference>
<dbReference type="GO" id="GO:0005886">
    <property type="term" value="C:plasma membrane"/>
    <property type="evidence" value="ECO:0007669"/>
    <property type="project" value="TreeGrafter"/>
</dbReference>
<evidence type="ECO:0000256" key="5">
    <source>
        <dbReference type="ARBA" id="ARBA00023136"/>
    </source>
</evidence>
<dbReference type="GO" id="GO:0015141">
    <property type="term" value="F:succinate transmembrane transporter activity"/>
    <property type="evidence" value="ECO:0007669"/>
    <property type="project" value="UniProtKB-ARBA"/>
</dbReference>
<gene>
    <name evidence="6" type="primary">sdcS</name>
    <name evidence="6" type="ORF">NMYAN_190025</name>
</gene>
<accession>A0A8E0V8W9</accession>
<evidence type="ECO:0000256" key="2">
    <source>
        <dbReference type="ARBA" id="ARBA00022448"/>
    </source>
</evidence>
<dbReference type="Proteomes" id="UP000601736">
    <property type="component" value="Unassembled WGS sequence"/>
</dbReference>
<comment type="subcellular location">
    <subcellularLocation>
        <location evidence="1">Membrane</location>
        <topology evidence="1">Multi-pass membrane protein</topology>
    </subcellularLocation>
</comment>
<keyword evidence="2" id="KW-0813">Transport</keyword>
<evidence type="ECO:0000313" key="6">
    <source>
        <dbReference type="EMBL" id="CAE6500447.1"/>
    </source>
</evidence>
<keyword evidence="4" id="KW-1133">Transmembrane helix</keyword>
<dbReference type="InterPro" id="IPR031312">
    <property type="entry name" value="Na/sul_symport_CS"/>
</dbReference>